<evidence type="ECO:0000313" key="1">
    <source>
        <dbReference type="EMBL" id="KAK3695580.1"/>
    </source>
</evidence>
<evidence type="ECO:0000313" key="2">
    <source>
        <dbReference type="Proteomes" id="UP001270362"/>
    </source>
</evidence>
<organism evidence="1 2">
    <name type="scientific">Podospora appendiculata</name>
    <dbReference type="NCBI Taxonomy" id="314037"/>
    <lineage>
        <taxon>Eukaryota</taxon>
        <taxon>Fungi</taxon>
        <taxon>Dikarya</taxon>
        <taxon>Ascomycota</taxon>
        <taxon>Pezizomycotina</taxon>
        <taxon>Sordariomycetes</taxon>
        <taxon>Sordariomycetidae</taxon>
        <taxon>Sordariales</taxon>
        <taxon>Podosporaceae</taxon>
        <taxon>Podospora</taxon>
    </lineage>
</organism>
<comment type="caution">
    <text evidence="1">The sequence shown here is derived from an EMBL/GenBank/DDBJ whole genome shotgun (WGS) entry which is preliminary data.</text>
</comment>
<keyword evidence="2" id="KW-1185">Reference proteome</keyword>
<accession>A0AAE0XLM1</accession>
<dbReference type="AlphaFoldDB" id="A0AAE0XLM1"/>
<gene>
    <name evidence="1" type="ORF">B0T22DRAFT_112087</name>
</gene>
<proteinExistence type="predicted"/>
<reference evidence="1" key="2">
    <citation type="submission" date="2023-06" db="EMBL/GenBank/DDBJ databases">
        <authorList>
            <consortium name="Lawrence Berkeley National Laboratory"/>
            <person name="Haridas S."/>
            <person name="Hensen N."/>
            <person name="Bonometti L."/>
            <person name="Westerberg I."/>
            <person name="Brannstrom I.O."/>
            <person name="Guillou S."/>
            <person name="Cros-Aarteil S."/>
            <person name="Calhoun S."/>
            <person name="Kuo A."/>
            <person name="Mondo S."/>
            <person name="Pangilinan J."/>
            <person name="Riley R."/>
            <person name="Labutti K."/>
            <person name="Andreopoulos B."/>
            <person name="Lipzen A."/>
            <person name="Chen C."/>
            <person name="Yanf M."/>
            <person name="Daum C."/>
            <person name="Ng V."/>
            <person name="Clum A."/>
            <person name="Steindorff A."/>
            <person name="Ohm R."/>
            <person name="Martin F."/>
            <person name="Silar P."/>
            <person name="Natvig D."/>
            <person name="Lalanne C."/>
            <person name="Gautier V."/>
            <person name="Ament-Velasquez S.L."/>
            <person name="Kruys A."/>
            <person name="Hutchinson M.I."/>
            <person name="Powell A.J."/>
            <person name="Barry K."/>
            <person name="Miller A.N."/>
            <person name="Grigoriev I.V."/>
            <person name="Debuchy R."/>
            <person name="Gladieux P."/>
            <person name="Thoren M.H."/>
            <person name="Johannesson H."/>
        </authorList>
    </citation>
    <scope>NUCLEOTIDE SEQUENCE</scope>
    <source>
        <strain evidence="1">CBS 314.62</strain>
    </source>
</reference>
<name>A0AAE0XLM1_9PEZI</name>
<reference evidence="1" key="1">
    <citation type="journal article" date="2023" name="Mol. Phylogenet. Evol.">
        <title>Genome-scale phylogeny and comparative genomics of the fungal order Sordariales.</title>
        <authorList>
            <person name="Hensen N."/>
            <person name="Bonometti L."/>
            <person name="Westerberg I."/>
            <person name="Brannstrom I.O."/>
            <person name="Guillou S."/>
            <person name="Cros-Aarteil S."/>
            <person name="Calhoun S."/>
            <person name="Haridas S."/>
            <person name="Kuo A."/>
            <person name="Mondo S."/>
            <person name="Pangilinan J."/>
            <person name="Riley R."/>
            <person name="LaButti K."/>
            <person name="Andreopoulos B."/>
            <person name="Lipzen A."/>
            <person name="Chen C."/>
            <person name="Yan M."/>
            <person name="Daum C."/>
            <person name="Ng V."/>
            <person name="Clum A."/>
            <person name="Steindorff A."/>
            <person name="Ohm R.A."/>
            <person name="Martin F."/>
            <person name="Silar P."/>
            <person name="Natvig D.O."/>
            <person name="Lalanne C."/>
            <person name="Gautier V."/>
            <person name="Ament-Velasquez S.L."/>
            <person name="Kruys A."/>
            <person name="Hutchinson M.I."/>
            <person name="Powell A.J."/>
            <person name="Barry K."/>
            <person name="Miller A.N."/>
            <person name="Grigoriev I.V."/>
            <person name="Debuchy R."/>
            <person name="Gladieux P."/>
            <person name="Hiltunen Thoren M."/>
            <person name="Johannesson H."/>
        </authorList>
    </citation>
    <scope>NUCLEOTIDE SEQUENCE</scope>
    <source>
        <strain evidence="1">CBS 314.62</strain>
    </source>
</reference>
<dbReference type="Proteomes" id="UP001270362">
    <property type="component" value="Unassembled WGS sequence"/>
</dbReference>
<protein>
    <submittedName>
        <fullName evidence="1">Uncharacterized protein</fullName>
    </submittedName>
</protein>
<sequence length="209" mass="22847">MADDAPELFSRRMGALKSRLCSRTTFHWTYFHRGPDPLQLIHLLVSSAPRTLGQNSAISRAGREAPFGGLSPWHGAVQSASSETEPPGCPCSAFPHSVEPWTAIQALLSRLTLMVWNPEATAMLSTGSPMCVKRQTKNGYGLVLLVFEVAAGQLPRYHLDSVGGTEGCNHGREPRTCRLTHHLIAACIVCRLLAFRLIPSLLRIRPLIG</sequence>
<dbReference type="EMBL" id="JAULSO010000001">
    <property type="protein sequence ID" value="KAK3695580.1"/>
    <property type="molecule type" value="Genomic_DNA"/>
</dbReference>